<dbReference type="Pfam" id="PF13581">
    <property type="entry name" value="HATPase_c_2"/>
    <property type="match status" value="1"/>
</dbReference>
<dbReference type="InterPro" id="IPR003594">
    <property type="entry name" value="HATPase_dom"/>
</dbReference>
<dbReference type="Gene3D" id="3.30.565.10">
    <property type="entry name" value="Histidine kinase-like ATPase, C-terminal domain"/>
    <property type="match status" value="1"/>
</dbReference>
<dbReference type="InterPro" id="IPR036890">
    <property type="entry name" value="HATPase_C_sf"/>
</dbReference>
<organism evidence="4 5">
    <name type="scientific">Catenulispora yoronensis</name>
    <dbReference type="NCBI Taxonomy" id="450799"/>
    <lineage>
        <taxon>Bacteria</taxon>
        <taxon>Bacillati</taxon>
        <taxon>Actinomycetota</taxon>
        <taxon>Actinomycetes</taxon>
        <taxon>Catenulisporales</taxon>
        <taxon>Catenulisporaceae</taxon>
        <taxon>Catenulispora</taxon>
    </lineage>
</organism>
<evidence type="ECO:0000313" key="5">
    <source>
        <dbReference type="Proteomes" id="UP001500751"/>
    </source>
</evidence>
<feature type="region of interest" description="Disordered" evidence="2">
    <location>
        <begin position="1"/>
        <end position="31"/>
    </location>
</feature>
<dbReference type="PANTHER" id="PTHR35526:SF3">
    <property type="entry name" value="ANTI-SIGMA-F FACTOR RSBW"/>
    <property type="match status" value="1"/>
</dbReference>
<evidence type="ECO:0000313" key="4">
    <source>
        <dbReference type="EMBL" id="GAA2010575.1"/>
    </source>
</evidence>
<accession>A0ABN2TIE2</accession>
<proteinExistence type="predicted"/>
<evidence type="ECO:0000256" key="2">
    <source>
        <dbReference type="SAM" id="MobiDB-lite"/>
    </source>
</evidence>
<name>A0ABN2TIE2_9ACTN</name>
<keyword evidence="1" id="KW-0723">Serine/threonine-protein kinase</keyword>
<sequence>MTSDAEVYQSDRTAMPAAGLGEQSRLHVTSDQSDLAEARRITAEHLRHRCEWADSGAVQLVVSELLSNAVIHGGGWWSLVVSASSRQLVIEVEDRETVTPSIRMANSDGTAGGMGMHIVSKLVTRFEAVVHPSGTGKTVRALWNRPGLSGSRRTM</sequence>
<dbReference type="CDD" id="cd16936">
    <property type="entry name" value="HATPase_RsbW-like"/>
    <property type="match status" value="1"/>
</dbReference>
<keyword evidence="1" id="KW-0808">Transferase</keyword>
<dbReference type="SUPFAM" id="SSF55874">
    <property type="entry name" value="ATPase domain of HSP90 chaperone/DNA topoisomerase II/histidine kinase"/>
    <property type="match status" value="1"/>
</dbReference>
<evidence type="ECO:0000259" key="3">
    <source>
        <dbReference type="Pfam" id="PF13581"/>
    </source>
</evidence>
<evidence type="ECO:0000256" key="1">
    <source>
        <dbReference type="ARBA" id="ARBA00022527"/>
    </source>
</evidence>
<feature type="domain" description="Histidine kinase/HSP90-like ATPase" evidence="3">
    <location>
        <begin position="29"/>
        <end position="143"/>
    </location>
</feature>
<dbReference type="PANTHER" id="PTHR35526">
    <property type="entry name" value="ANTI-SIGMA-F FACTOR RSBW-RELATED"/>
    <property type="match status" value="1"/>
</dbReference>
<dbReference type="InterPro" id="IPR050267">
    <property type="entry name" value="Anti-sigma-factor_SerPK"/>
</dbReference>
<protein>
    <recommendedName>
        <fullName evidence="3">Histidine kinase/HSP90-like ATPase domain-containing protein</fullName>
    </recommendedName>
</protein>
<comment type="caution">
    <text evidence="4">The sequence shown here is derived from an EMBL/GenBank/DDBJ whole genome shotgun (WGS) entry which is preliminary data.</text>
</comment>
<dbReference type="RefSeq" id="WP_344663396.1">
    <property type="nucleotide sequence ID" value="NZ_BAAAQN010000001.1"/>
</dbReference>
<reference evidence="4 5" key="1">
    <citation type="journal article" date="2019" name="Int. J. Syst. Evol. Microbiol.">
        <title>The Global Catalogue of Microorganisms (GCM) 10K type strain sequencing project: providing services to taxonomists for standard genome sequencing and annotation.</title>
        <authorList>
            <consortium name="The Broad Institute Genomics Platform"/>
            <consortium name="The Broad Institute Genome Sequencing Center for Infectious Disease"/>
            <person name="Wu L."/>
            <person name="Ma J."/>
        </authorList>
    </citation>
    <scope>NUCLEOTIDE SEQUENCE [LARGE SCALE GENOMIC DNA]</scope>
    <source>
        <strain evidence="4 5">JCM 16014</strain>
    </source>
</reference>
<keyword evidence="1" id="KW-0418">Kinase</keyword>
<dbReference type="Proteomes" id="UP001500751">
    <property type="component" value="Unassembled WGS sequence"/>
</dbReference>
<keyword evidence="5" id="KW-1185">Reference proteome</keyword>
<gene>
    <name evidence="4" type="ORF">GCM10009839_00620</name>
</gene>
<dbReference type="EMBL" id="BAAAQN010000001">
    <property type="protein sequence ID" value="GAA2010575.1"/>
    <property type="molecule type" value="Genomic_DNA"/>
</dbReference>